<evidence type="ECO:0000256" key="6">
    <source>
        <dbReference type="ARBA" id="ARBA00022989"/>
    </source>
</evidence>
<keyword evidence="6 8" id="KW-1133">Transmembrane helix</keyword>
<proteinExistence type="inferred from homology"/>
<evidence type="ECO:0000256" key="7">
    <source>
        <dbReference type="ARBA" id="ARBA00023136"/>
    </source>
</evidence>
<evidence type="ECO:0000313" key="10">
    <source>
        <dbReference type="EMBL" id="RFF29030.1"/>
    </source>
</evidence>
<organism evidence="10 11">
    <name type="scientific">Wenzhouxiangella sediminis</name>
    <dbReference type="NCBI Taxonomy" id="1792836"/>
    <lineage>
        <taxon>Bacteria</taxon>
        <taxon>Pseudomonadati</taxon>
        <taxon>Pseudomonadota</taxon>
        <taxon>Gammaproteobacteria</taxon>
        <taxon>Chromatiales</taxon>
        <taxon>Wenzhouxiangellaceae</taxon>
        <taxon>Wenzhouxiangella</taxon>
    </lineage>
</organism>
<dbReference type="GO" id="GO:0015628">
    <property type="term" value="P:protein secretion by the type II secretion system"/>
    <property type="evidence" value="ECO:0007669"/>
    <property type="project" value="TreeGrafter"/>
</dbReference>
<feature type="transmembrane region" description="Helical" evidence="8">
    <location>
        <begin position="222"/>
        <end position="239"/>
    </location>
</feature>
<dbReference type="PANTHER" id="PTHR30012:SF7">
    <property type="entry name" value="PROTEIN TRANSPORT PROTEIN HOFC HOMOLOG"/>
    <property type="match status" value="1"/>
</dbReference>
<comment type="subcellular location">
    <subcellularLocation>
        <location evidence="1">Cell inner membrane</location>
        <topology evidence="1">Multi-pass membrane protein</topology>
    </subcellularLocation>
</comment>
<comment type="caution">
    <text evidence="10">The sequence shown here is derived from an EMBL/GenBank/DDBJ whole genome shotgun (WGS) entry which is preliminary data.</text>
</comment>
<dbReference type="EMBL" id="QUZK01000052">
    <property type="protein sequence ID" value="RFF29030.1"/>
    <property type="molecule type" value="Genomic_DNA"/>
</dbReference>
<accession>A0A3E1K529</accession>
<dbReference type="Proteomes" id="UP000260351">
    <property type="component" value="Unassembled WGS sequence"/>
</dbReference>
<evidence type="ECO:0000256" key="4">
    <source>
        <dbReference type="ARBA" id="ARBA00022519"/>
    </source>
</evidence>
<dbReference type="PRINTS" id="PR00812">
    <property type="entry name" value="BCTERIALGSPF"/>
</dbReference>
<name>A0A3E1K529_9GAMM</name>
<protein>
    <submittedName>
        <fullName evidence="10">Type II secretion system protein GspF</fullName>
    </submittedName>
</protein>
<evidence type="ECO:0000256" key="2">
    <source>
        <dbReference type="ARBA" id="ARBA00005745"/>
    </source>
</evidence>
<dbReference type="InterPro" id="IPR018076">
    <property type="entry name" value="T2SS_GspF_dom"/>
</dbReference>
<dbReference type="Pfam" id="PF00482">
    <property type="entry name" value="T2SSF"/>
    <property type="match status" value="2"/>
</dbReference>
<dbReference type="PANTHER" id="PTHR30012">
    <property type="entry name" value="GENERAL SECRETION PATHWAY PROTEIN"/>
    <property type="match status" value="1"/>
</dbReference>
<dbReference type="Gene3D" id="1.20.81.30">
    <property type="entry name" value="Type II secretion system (T2SS), domain F"/>
    <property type="match status" value="2"/>
</dbReference>
<sequence length="403" mass="43970">MPLFEYKAVTPAGETMTGEMDAPSKDLVIAHLQESGNIPVSAREVGSGFRLSTLLRGRRGLKQGEIGDLTQQLATLLSAGLPLDRSLGILAELAENERVQDTVEKIRNRVREGGSLSEALEERHGVFSRFYINMVRAGEIGGSLDQTLSRMAEYLERSKELKDSVISAMIYPALLVVLAIASLILLMGYVIPQFTPMFEEFGAELPLLTKIVLAVGNALQNYWWAMIGTVIVVLLWFRGQMRRPASRRKWDARFLHMRGIGDVIAKMETARLARTAGTLLVNGVPILSALSIAKNVMSNTVLADDVAEAAKQVKTGTPMARALAANDNFPRLALQMVNVGEETGKLDEMLLKVADTYDREVRTTIDRLMALLVPGLTLGLAVLIGVIVMSVLVAILGINEMVA</sequence>
<evidence type="ECO:0000256" key="3">
    <source>
        <dbReference type="ARBA" id="ARBA00022475"/>
    </source>
</evidence>
<keyword evidence="7 8" id="KW-0472">Membrane</keyword>
<dbReference type="AlphaFoldDB" id="A0A3E1K529"/>
<dbReference type="InterPro" id="IPR042094">
    <property type="entry name" value="T2SS_GspF_sf"/>
</dbReference>
<dbReference type="GO" id="GO:0005886">
    <property type="term" value="C:plasma membrane"/>
    <property type="evidence" value="ECO:0007669"/>
    <property type="project" value="UniProtKB-SubCell"/>
</dbReference>
<keyword evidence="5 8" id="KW-0812">Transmembrane</keyword>
<evidence type="ECO:0000256" key="1">
    <source>
        <dbReference type="ARBA" id="ARBA00004429"/>
    </source>
</evidence>
<comment type="similarity">
    <text evidence="2">Belongs to the GSP F family.</text>
</comment>
<evidence type="ECO:0000256" key="5">
    <source>
        <dbReference type="ARBA" id="ARBA00022692"/>
    </source>
</evidence>
<evidence type="ECO:0000259" key="9">
    <source>
        <dbReference type="Pfam" id="PF00482"/>
    </source>
</evidence>
<keyword evidence="3" id="KW-1003">Cell membrane</keyword>
<feature type="transmembrane region" description="Helical" evidence="8">
    <location>
        <begin position="165"/>
        <end position="191"/>
    </location>
</feature>
<evidence type="ECO:0000313" key="11">
    <source>
        <dbReference type="Proteomes" id="UP000260351"/>
    </source>
</evidence>
<evidence type="ECO:0000256" key="8">
    <source>
        <dbReference type="SAM" id="Phobius"/>
    </source>
</evidence>
<keyword evidence="11" id="KW-1185">Reference proteome</keyword>
<dbReference type="RefSeq" id="WP_116651836.1">
    <property type="nucleotide sequence ID" value="NZ_QUZK01000052.1"/>
</dbReference>
<keyword evidence="4" id="KW-0997">Cell inner membrane</keyword>
<gene>
    <name evidence="10" type="ORF">DZC52_14325</name>
</gene>
<reference evidence="10 11" key="1">
    <citation type="submission" date="2018-08" db="EMBL/GenBank/DDBJ databases">
        <title>Wenzhouxiangella salilacus sp. nov., a novel bacterium isolated from a saline lake in Xinjiang Province, China.</title>
        <authorList>
            <person name="Han S."/>
        </authorList>
    </citation>
    <scope>NUCLEOTIDE SEQUENCE [LARGE SCALE GENOMIC DNA]</scope>
    <source>
        <strain evidence="10 11">XDB06</strain>
    </source>
</reference>
<feature type="transmembrane region" description="Helical" evidence="8">
    <location>
        <begin position="368"/>
        <end position="398"/>
    </location>
</feature>
<feature type="domain" description="Type II secretion system protein GspF" evidence="9">
    <location>
        <begin position="70"/>
        <end position="192"/>
    </location>
</feature>
<dbReference type="FunFam" id="1.20.81.30:FF:000001">
    <property type="entry name" value="Type II secretion system protein F"/>
    <property type="match status" value="2"/>
</dbReference>
<dbReference type="OrthoDB" id="9805682at2"/>
<dbReference type="InterPro" id="IPR003004">
    <property type="entry name" value="GspF/PilC"/>
</dbReference>
<feature type="domain" description="Type II secretion system protein GspF" evidence="9">
    <location>
        <begin position="273"/>
        <end position="393"/>
    </location>
</feature>